<proteinExistence type="predicted"/>
<gene>
    <name evidence="1" type="ORF">L3V18_07240</name>
</gene>
<accession>A0ABS9HTF5</accession>
<reference evidence="1" key="1">
    <citation type="submission" date="2022-01" db="EMBL/GenBank/DDBJ databases">
        <title>Lysobacter chinensis sp. nov., a bacterium isolated from cow dung compost.</title>
        <authorList>
            <person name="Liu Y."/>
        </authorList>
    </citation>
    <scope>NUCLEOTIDE SEQUENCE</scope>
    <source>
        <strain evidence="1">TLK-CK17</strain>
    </source>
</reference>
<dbReference type="RefSeq" id="WP_237054005.1">
    <property type="nucleotide sequence ID" value="NZ_JAKJPO010000003.1"/>
</dbReference>
<dbReference type="InterPro" id="IPR011008">
    <property type="entry name" value="Dimeric_a/b-barrel"/>
</dbReference>
<evidence type="ECO:0000313" key="1">
    <source>
        <dbReference type="EMBL" id="MCF7221583.1"/>
    </source>
</evidence>
<dbReference type="EMBL" id="JAKJPO010000003">
    <property type="protein sequence ID" value="MCF7221583.1"/>
    <property type="molecule type" value="Genomic_DNA"/>
</dbReference>
<name>A0ABS9HTF5_9GAMM</name>
<dbReference type="SUPFAM" id="SSF54909">
    <property type="entry name" value="Dimeric alpha+beta barrel"/>
    <property type="match status" value="1"/>
</dbReference>
<dbReference type="InterPro" id="IPR025563">
    <property type="entry name" value="DUF4286"/>
</dbReference>
<keyword evidence="2" id="KW-1185">Reference proteome</keyword>
<reference evidence="1" key="2">
    <citation type="submission" date="2022-01" db="EMBL/GenBank/DDBJ databases">
        <authorList>
            <person name="Zhou L.Y."/>
        </authorList>
    </citation>
    <scope>NUCLEOTIDE SEQUENCE</scope>
    <source>
        <strain evidence="1">TLK-CK17</strain>
    </source>
</reference>
<protein>
    <submittedName>
        <fullName evidence="1">DUF4286 family protein</fullName>
    </submittedName>
</protein>
<comment type="caution">
    <text evidence="1">The sequence shown here is derived from an EMBL/GenBank/DDBJ whole genome shotgun (WGS) entry which is preliminary data.</text>
</comment>
<dbReference type="Pfam" id="PF14114">
    <property type="entry name" value="DUF4286"/>
    <property type="match status" value="1"/>
</dbReference>
<organism evidence="1 2">
    <name type="scientific">Marilutibacter chinensis</name>
    <dbReference type="NCBI Taxonomy" id="2912247"/>
    <lineage>
        <taxon>Bacteria</taxon>
        <taxon>Pseudomonadati</taxon>
        <taxon>Pseudomonadota</taxon>
        <taxon>Gammaproteobacteria</taxon>
        <taxon>Lysobacterales</taxon>
        <taxon>Lysobacteraceae</taxon>
        <taxon>Marilutibacter</taxon>
    </lineage>
</organism>
<dbReference type="Proteomes" id="UP001430796">
    <property type="component" value="Unassembled WGS sequence"/>
</dbReference>
<sequence length="135" mass="14551">MTGDRGAPDGDNSPAPRPATVVYEVNLDVEAGVIDAYLVWLQAHVAEIRALPGFTGAEVFEVVDPVASAGRVALCVQYRLQDATALERYLRDHAPRLRADGETRFGGRFNASRRVLASLACGGHDRRHSASEPVP</sequence>
<evidence type="ECO:0000313" key="2">
    <source>
        <dbReference type="Proteomes" id="UP001430796"/>
    </source>
</evidence>